<dbReference type="GeneID" id="95571865"/>
<keyword evidence="2" id="KW-1185">Reference proteome</keyword>
<reference evidence="1" key="1">
    <citation type="submission" date="2022-08" db="EMBL/GenBank/DDBJ databases">
        <authorList>
            <person name="Tian L."/>
        </authorList>
    </citation>
    <scope>NUCLEOTIDE SEQUENCE</scope>
    <source>
        <strain evidence="1">CM253</strain>
    </source>
</reference>
<organism evidence="1 2">
    <name type="scientific">Streptomyces yangpuensis</name>
    <dbReference type="NCBI Taxonomy" id="1648182"/>
    <lineage>
        <taxon>Bacteria</taxon>
        <taxon>Bacillati</taxon>
        <taxon>Actinomycetota</taxon>
        <taxon>Actinomycetes</taxon>
        <taxon>Kitasatosporales</taxon>
        <taxon>Streptomycetaceae</taxon>
        <taxon>Streptomyces</taxon>
    </lineage>
</organism>
<name>A0ABY5PQ17_9ACTN</name>
<dbReference type="Proteomes" id="UP001057738">
    <property type="component" value="Chromosome"/>
</dbReference>
<evidence type="ECO:0000313" key="1">
    <source>
        <dbReference type="EMBL" id="UUY45773.1"/>
    </source>
</evidence>
<protein>
    <submittedName>
        <fullName evidence="1">Uncharacterized protein</fullName>
    </submittedName>
</protein>
<dbReference type="InterPro" id="IPR046492">
    <property type="entry name" value="DUF6585"/>
</dbReference>
<evidence type="ECO:0000313" key="2">
    <source>
        <dbReference type="Proteomes" id="UP001057738"/>
    </source>
</evidence>
<dbReference type="Pfam" id="PF20226">
    <property type="entry name" value="DUF6585"/>
    <property type="match status" value="1"/>
</dbReference>
<dbReference type="EMBL" id="CP102514">
    <property type="protein sequence ID" value="UUY45773.1"/>
    <property type="molecule type" value="Genomic_DNA"/>
</dbReference>
<dbReference type="RefSeq" id="WP_257854307.1">
    <property type="nucleotide sequence ID" value="NZ_CP102514.1"/>
</dbReference>
<sequence>MNERDTYEQPTGEAAALAADRGLGQWQRTFRMKQSRLFGKHNASRLYLYDSGTVVTGPEGFGAAYAWDTVRVLRYLSTRNGVPWDARYTLLDQQGAAVNIGPGTRVFLKDEKRALGITSLVQGALFLWPDVWGEHILRAVTRAQLPKALAALERGGTVDFGAYKVDQHVLAGRRHSAPWSQITEISSYSGTLIFNGSLKRTTVDSADLQSIANPDLFLRLCRHLMG</sequence>
<proteinExistence type="predicted"/>
<accession>A0ABY5PQ17</accession>
<gene>
    <name evidence="1" type="ORF">NRK68_00240</name>
</gene>